<evidence type="ECO:0000256" key="7">
    <source>
        <dbReference type="ARBA" id="ARBA00023002"/>
    </source>
</evidence>
<dbReference type="Pfam" id="PF07731">
    <property type="entry name" value="Cu-oxidase_2"/>
    <property type="match status" value="1"/>
</dbReference>
<evidence type="ECO:0000256" key="9">
    <source>
        <dbReference type="ARBA" id="ARBA00023136"/>
    </source>
</evidence>
<dbReference type="Proteomes" id="UP000467840">
    <property type="component" value="Chromosome 15"/>
</dbReference>
<dbReference type="GO" id="GO:0005789">
    <property type="term" value="C:endoplasmic reticulum membrane"/>
    <property type="evidence" value="ECO:0007669"/>
    <property type="project" value="UniProtKB-SubCell"/>
</dbReference>
<dbReference type="InterPro" id="IPR052152">
    <property type="entry name" value="LPR1/LPR2"/>
</dbReference>
<dbReference type="Gene3D" id="2.60.40.420">
    <property type="entry name" value="Cupredoxins - blue copper proteins"/>
    <property type="match status" value="2"/>
</dbReference>
<dbReference type="InterPro" id="IPR008972">
    <property type="entry name" value="Cupredoxin"/>
</dbReference>
<keyword evidence="10" id="KW-0325">Glycoprotein</keyword>
<comment type="similarity">
    <text evidence="3">Belongs to the multicopper oxidase family.</text>
</comment>
<dbReference type="EMBL" id="JAAGAX010000005">
    <property type="protein sequence ID" value="KAF2316756.1"/>
    <property type="molecule type" value="Genomic_DNA"/>
</dbReference>
<dbReference type="GO" id="GO:0005507">
    <property type="term" value="F:copper ion binding"/>
    <property type="evidence" value="ECO:0007669"/>
    <property type="project" value="InterPro"/>
</dbReference>
<evidence type="ECO:0000256" key="4">
    <source>
        <dbReference type="ARBA" id="ARBA00022723"/>
    </source>
</evidence>
<evidence type="ECO:0000256" key="10">
    <source>
        <dbReference type="ARBA" id="ARBA00023180"/>
    </source>
</evidence>
<evidence type="ECO:0000313" key="12">
    <source>
        <dbReference type="EMBL" id="KAF2316756.1"/>
    </source>
</evidence>
<accession>A0A6A6MWP3</accession>
<reference evidence="12 13" key="1">
    <citation type="journal article" date="2020" name="Mol. Plant">
        <title>The Chromosome-Based Rubber Tree Genome Provides New Insights into Spurge Genome Evolution and Rubber Biosynthesis.</title>
        <authorList>
            <person name="Liu J."/>
            <person name="Shi C."/>
            <person name="Shi C.C."/>
            <person name="Li W."/>
            <person name="Zhang Q.J."/>
            <person name="Zhang Y."/>
            <person name="Li K."/>
            <person name="Lu H.F."/>
            <person name="Shi C."/>
            <person name="Zhu S.T."/>
            <person name="Xiao Z.Y."/>
            <person name="Nan H."/>
            <person name="Yue Y."/>
            <person name="Zhu X.G."/>
            <person name="Wu Y."/>
            <person name="Hong X.N."/>
            <person name="Fan G.Y."/>
            <person name="Tong Y."/>
            <person name="Zhang D."/>
            <person name="Mao C.L."/>
            <person name="Liu Y.L."/>
            <person name="Hao S.J."/>
            <person name="Liu W.Q."/>
            <person name="Lv M.Q."/>
            <person name="Zhang H.B."/>
            <person name="Liu Y."/>
            <person name="Hu-Tang G.R."/>
            <person name="Wang J.P."/>
            <person name="Wang J.H."/>
            <person name="Sun Y.H."/>
            <person name="Ni S.B."/>
            <person name="Chen W.B."/>
            <person name="Zhang X.C."/>
            <person name="Jiao Y.N."/>
            <person name="Eichler E.E."/>
            <person name="Li G.H."/>
            <person name="Liu X."/>
            <person name="Gao L.Z."/>
        </authorList>
    </citation>
    <scope>NUCLEOTIDE SEQUENCE [LARGE SCALE GENOMIC DNA]</scope>
    <source>
        <strain evidence="13">cv. GT1</strain>
        <tissue evidence="12">Leaf</tissue>
    </source>
</reference>
<keyword evidence="9" id="KW-0472">Membrane</keyword>
<dbReference type="InterPro" id="IPR011706">
    <property type="entry name" value="Cu-oxidase_C"/>
</dbReference>
<dbReference type="AlphaFoldDB" id="A0A6A6MWP3"/>
<keyword evidence="13" id="KW-1185">Reference proteome</keyword>
<organism evidence="12 13">
    <name type="scientific">Hevea brasiliensis</name>
    <name type="common">Para rubber tree</name>
    <name type="synonym">Siphonia brasiliensis</name>
    <dbReference type="NCBI Taxonomy" id="3981"/>
    <lineage>
        <taxon>Eukaryota</taxon>
        <taxon>Viridiplantae</taxon>
        <taxon>Streptophyta</taxon>
        <taxon>Embryophyta</taxon>
        <taxon>Tracheophyta</taxon>
        <taxon>Spermatophyta</taxon>
        <taxon>Magnoliopsida</taxon>
        <taxon>eudicotyledons</taxon>
        <taxon>Gunneridae</taxon>
        <taxon>Pentapetalae</taxon>
        <taxon>rosids</taxon>
        <taxon>fabids</taxon>
        <taxon>Malpighiales</taxon>
        <taxon>Euphorbiaceae</taxon>
        <taxon>Crotonoideae</taxon>
        <taxon>Micrandreae</taxon>
        <taxon>Hevea</taxon>
    </lineage>
</organism>
<sequence>MYEYTSDIDEPTHLYINGKAYEEPVTETPKEGTTEAWNVINLTEDNHPLHIHLGLFVVMDQTELINIDEFKACMSKLNDAIKCQMTNPGYVYHCHILDHEDNVMMRPLKIIR</sequence>
<comment type="subcellular location">
    <subcellularLocation>
        <location evidence="2">Endoplasmic reticulum membrane</location>
        <topology evidence="2">Peripheral membrane protein</topology>
    </subcellularLocation>
</comment>
<comment type="caution">
    <text evidence="12">The sequence shown here is derived from an EMBL/GenBank/DDBJ whole genome shotgun (WGS) entry which is preliminary data.</text>
</comment>
<dbReference type="PANTHER" id="PTHR48461">
    <property type="entry name" value="MULTICOPPER OXIDASE LPR1-LIKE"/>
    <property type="match status" value="1"/>
</dbReference>
<evidence type="ECO:0000256" key="6">
    <source>
        <dbReference type="ARBA" id="ARBA00022824"/>
    </source>
</evidence>
<feature type="domain" description="Plastocyanin-like" evidence="11">
    <location>
        <begin position="4"/>
        <end position="108"/>
    </location>
</feature>
<proteinExistence type="inferred from homology"/>
<evidence type="ECO:0000256" key="5">
    <source>
        <dbReference type="ARBA" id="ARBA00022729"/>
    </source>
</evidence>
<keyword evidence="8" id="KW-0186">Copper</keyword>
<dbReference type="PANTHER" id="PTHR48461:SF1">
    <property type="entry name" value="MULTICOPPER OXIDASE LPR1-LIKE"/>
    <property type="match status" value="1"/>
</dbReference>
<comment type="cofactor">
    <cofactor evidence="1">
        <name>Cu cation</name>
        <dbReference type="ChEBI" id="CHEBI:23378"/>
    </cofactor>
</comment>
<dbReference type="SUPFAM" id="SSF49503">
    <property type="entry name" value="Cupredoxins"/>
    <property type="match status" value="1"/>
</dbReference>
<keyword evidence="7" id="KW-0560">Oxidoreductase</keyword>
<dbReference type="GO" id="GO:0016491">
    <property type="term" value="F:oxidoreductase activity"/>
    <property type="evidence" value="ECO:0007669"/>
    <property type="project" value="UniProtKB-KW"/>
</dbReference>
<evidence type="ECO:0000313" key="13">
    <source>
        <dbReference type="Proteomes" id="UP000467840"/>
    </source>
</evidence>
<protein>
    <recommendedName>
        <fullName evidence="11">Plastocyanin-like domain-containing protein</fullName>
    </recommendedName>
</protein>
<gene>
    <name evidence="12" type="ORF">GH714_042097</name>
</gene>
<evidence type="ECO:0000259" key="11">
    <source>
        <dbReference type="Pfam" id="PF07731"/>
    </source>
</evidence>
<evidence type="ECO:0000256" key="8">
    <source>
        <dbReference type="ARBA" id="ARBA00023008"/>
    </source>
</evidence>
<keyword evidence="6" id="KW-0256">Endoplasmic reticulum</keyword>
<evidence type="ECO:0000256" key="3">
    <source>
        <dbReference type="ARBA" id="ARBA00010609"/>
    </source>
</evidence>
<evidence type="ECO:0000256" key="2">
    <source>
        <dbReference type="ARBA" id="ARBA00004406"/>
    </source>
</evidence>
<keyword evidence="5" id="KW-0732">Signal</keyword>
<name>A0A6A6MWP3_HEVBR</name>
<evidence type="ECO:0000256" key="1">
    <source>
        <dbReference type="ARBA" id="ARBA00001935"/>
    </source>
</evidence>
<dbReference type="GO" id="GO:0016036">
    <property type="term" value="P:cellular response to phosphate starvation"/>
    <property type="evidence" value="ECO:0007669"/>
    <property type="project" value="InterPro"/>
</dbReference>
<keyword evidence="4" id="KW-0479">Metal-binding</keyword>